<gene>
    <name evidence="10" type="ORF">E5A73_00870</name>
</gene>
<dbReference type="InterPro" id="IPR050367">
    <property type="entry name" value="APC_superfamily"/>
</dbReference>
<accession>A0A4S1XI01</accession>
<name>A0A4S1XI01_9SPHN</name>
<evidence type="ECO:0000256" key="6">
    <source>
        <dbReference type="ARBA" id="ARBA00022989"/>
    </source>
</evidence>
<feature type="transmembrane region" description="Helical" evidence="9">
    <location>
        <begin position="73"/>
        <end position="93"/>
    </location>
</feature>
<feature type="transmembrane region" description="Helical" evidence="9">
    <location>
        <begin position="105"/>
        <end position="126"/>
    </location>
</feature>
<feature type="transmembrane region" description="Helical" evidence="9">
    <location>
        <begin position="40"/>
        <end position="61"/>
    </location>
</feature>
<dbReference type="AlphaFoldDB" id="A0A4S1XI01"/>
<dbReference type="GO" id="GO:0022857">
    <property type="term" value="F:transmembrane transporter activity"/>
    <property type="evidence" value="ECO:0007669"/>
    <property type="project" value="InterPro"/>
</dbReference>
<feature type="transmembrane region" description="Helical" evidence="9">
    <location>
        <begin position="216"/>
        <end position="236"/>
    </location>
</feature>
<dbReference type="Proteomes" id="UP000306147">
    <property type="component" value="Unassembled WGS sequence"/>
</dbReference>
<comment type="caution">
    <text evidence="10">The sequence shown here is derived from an EMBL/GenBank/DDBJ whole genome shotgun (WGS) entry which is preliminary data.</text>
</comment>
<keyword evidence="5 9" id="KW-0812">Transmembrane</keyword>
<dbReference type="InterPro" id="IPR002293">
    <property type="entry name" value="AA/rel_permease1"/>
</dbReference>
<evidence type="ECO:0000256" key="2">
    <source>
        <dbReference type="ARBA" id="ARBA00008220"/>
    </source>
</evidence>
<sequence length="457" mass="47051">MTTRPRRDQAPRPFLPLDARRRRSDNKRVSAAASLPRRILGFWPALALVVGNMIGSGIYLLPATLAPLGANALIGWGVTILGAMALAFVFARLAAKLPCAGGPYAFADAAFGPVVGFAVAWSYWILVWAGNGAVAIAVVSALGVPFPLLASGAPAFGTALVLIWALVAVNIRGVALAGRIQLVTAILKLLPLAGIVVLALWLLLRDGHAAIAANPSVPIGAGAVAGAVALTFWGFLGVESATVPADKVKDAARTVPLVTLLGTALTGLVYVLVAGTITLMMPADAVAASPSPLAAFLGRSWGAGAQLIVALFAAISALGTLNGFILLQGEMPWAMARGGVFPAWFAKENRHGTPARAHLVSGVLVTLVMALNYTGSTATLFAEIATISLAAGMLAYFVSALAALKLLAGDRAVTVAAIIAAGFVLWMIYGLGLRANLWGLGLLALGLPVFLWVRRAR</sequence>
<keyword evidence="4" id="KW-1003">Cell membrane</keyword>
<protein>
    <recommendedName>
        <fullName evidence="3">Arginine/agmatine antiporter</fullName>
    </recommendedName>
</protein>
<feature type="transmembrane region" description="Helical" evidence="9">
    <location>
        <begin position="357"/>
        <end position="374"/>
    </location>
</feature>
<dbReference type="OrthoDB" id="3185104at2"/>
<feature type="transmembrane region" description="Helical" evidence="9">
    <location>
        <begin position="257"/>
        <end position="281"/>
    </location>
</feature>
<comment type="similarity">
    <text evidence="2">Belongs to the amino acid-polyamine-organocation (APC) superfamily. Basic amino acid/polyamine antiporter (APA) (TC 2.A.3.2) family.</text>
</comment>
<keyword evidence="6 9" id="KW-1133">Transmembrane helix</keyword>
<feature type="transmembrane region" description="Helical" evidence="9">
    <location>
        <begin position="146"/>
        <end position="170"/>
    </location>
</feature>
<proteinExistence type="inferred from homology"/>
<feature type="transmembrane region" description="Helical" evidence="9">
    <location>
        <begin position="380"/>
        <end position="404"/>
    </location>
</feature>
<reference evidence="10 11" key="1">
    <citation type="submission" date="2019-04" db="EMBL/GenBank/DDBJ databases">
        <title>Sphingomonas psychrotolerans sp. nov., isolated from soil in the Tianshan Mountains, Xinjiang, China.</title>
        <authorList>
            <person name="Luo Y."/>
            <person name="Sheng H."/>
        </authorList>
    </citation>
    <scope>NUCLEOTIDE SEQUENCE [LARGE SCALE GENOMIC DNA]</scope>
    <source>
        <strain evidence="10 11">ZFGT-11</strain>
    </source>
</reference>
<dbReference type="PANTHER" id="PTHR42770:SF18">
    <property type="entry name" value="ARGININE_AGMATINE ANTIPORTER"/>
    <property type="match status" value="1"/>
</dbReference>
<dbReference type="PIRSF" id="PIRSF006060">
    <property type="entry name" value="AA_transporter"/>
    <property type="match status" value="1"/>
</dbReference>
<feature type="transmembrane region" description="Helical" evidence="9">
    <location>
        <begin position="435"/>
        <end position="453"/>
    </location>
</feature>
<dbReference type="EMBL" id="SRXT01000001">
    <property type="protein sequence ID" value="TGX55718.1"/>
    <property type="molecule type" value="Genomic_DNA"/>
</dbReference>
<dbReference type="PANTHER" id="PTHR42770">
    <property type="entry name" value="AMINO ACID TRANSPORTER-RELATED"/>
    <property type="match status" value="1"/>
</dbReference>
<evidence type="ECO:0000313" key="11">
    <source>
        <dbReference type="Proteomes" id="UP000306147"/>
    </source>
</evidence>
<evidence type="ECO:0000256" key="7">
    <source>
        <dbReference type="ARBA" id="ARBA00023136"/>
    </source>
</evidence>
<dbReference type="Gene3D" id="1.20.1740.10">
    <property type="entry name" value="Amino acid/polyamine transporter I"/>
    <property type="match status" value="1"/>
</dbReference>
<feature type="transmembrane region" description="Helical" evidence="9">
    <location>
        <begin position="411"/>
        <end position="429"/>
    </location>
</feature>
<organism evidence="10 11">
    <name type="scientific">Sphingomonas gei</name>
    <dbReference type="NCBI Taxonomy" id="1395960"/>
    <lineage>
        <taxon>Bacteria</taxon>
        <taxon>Pseudomonadati</taxon>
        <taxon>Pseudomonadota</taxon>
        <taxon>Alphaproteobacteria</taxon>
        <taxon>Sphingomonadales</taxon>
        <taxon>Sphingomonadaceae</taxon>
        <taxon>Sphingomonas</taxon>
    </lineage>
</organism>
<feature type="transmembrane region" description="Helical" evidence="9">
    <location>
        <begin position="182"/>
        <end position="204"/>
    </location>
</feature>
<evidence type="ECO:0000256" key="8">
    <source>
        <dbReference type="ARBA" id="ARBA00045636"/>
    </source>
</evidence>
<evidence type="ECO:0000256" key="5">
    <source>
        <dbReference type="ARBA" id="ARBA00022692"/>
    </source>
</evidence>
<keyword evidence="7 9" id="KW-0472">Membrane</keyword>
<evidence type="ECO:0000256" key="1">
    <source>
        <dbReference type="ARBA" id="ARBA00004651"/>
    </source>
</evidence>
<evidence type="ECO:0000256" key="4">
    <source>
        <dbReference type="ARBA" id="ARBA00022475"/>
    </source>
</evidence>
<keyword evidence="11" id="KW-1185">Reference proteome</keyword>
<feature type="transmembrane region" description="Helical" evidence="9">
    <location>
        <begin position="301"/>
        <end position="327"/>
    </location>
</feature>
<evidence type="ECO:0000256" key="3">
    <source>
        <dbReference type="ARBA" id="ARBA00021069"/>
    </source>
</evidence>
<comment type="function">
    <text evidence="8">Major component of the acid-resistance (AR) system allowing enteric pathogens to survive the acidic environment in the stomach. Exchanges extracellular arginine for its intracellular decarboxylation product agmatine (Agm) thereby expelling intracellular protons. Probably undergoes several conformational states in order to translocate the substrate across the membrane; keeps the substrate accessible to only 1 side of the membrane at a time by opening and closing 3 membrane-internal gates.</text>
</comment>
<comment type="subcellular location">
    <subcellularLocation>
        <location evidence="1">Cell membrane</location>
        <topology evidence="1">Multi-pass membrane protein</topology>
    </subcellularLocation>
</comment>
<evidence type="ECO:0000313" key="10">
    <source>
        <dbReference type="EMBL" id="TGX55718.1"/>
    </source>
</evidence>
<dbReference type="Pfam" id="PF13520">
    <property type="entry name" value="AA_permease_2"/>
    <property type="match status" value="1"/>
</dbReference>
<dbReference type="GO" id="GO:0005886">
    <property type="term" value="C:plasma membrane"/>
    <property type="evidence" value="ECO:0007669"/>
    <property type="project" value="UniProtKB-SubCell"/>
</dbReference>
<evidence type="ECO:0000256" key="9">
    <source>
        <dbReference type="SAM" id="Phobius"/>
    </source>
</evidence>